<proteinExistence type="predicted"/>
<protein>
    <submittedName>
        <fullName evidence="4">Ovule protein</fullName>
    </submittedName>
</protein>
<feature type="region of interest" description="Disordered" evidence="1">
    <location>
        <begin position="15"/>
        <end position="46"/>
    </location>
</feature>
<evidence type="ECO:0000256" key="1">
    <source>
        <dbReference type="SAM" id="MobiDB-lite"/>
    </source>
</evidence>
<organism evidence="4">
    <name type="scientific">Angiostrongylus costaricensis</name>
    <name type="common">Nematode worm</name>
    <dbReference type="NCBI Taxonomy" id="334426"/>
    <lineage>
        <taxon>Eukaryota</taxon>
        <taxon>Metazoa</taxon>
        <taxon>Ecdysozoa</taxon>
        <taxon>Nematoda</taxon>
        <taxon>Chromadorea</taxon>
        <taxon>Rhabditida</taxon>
        <taxon>Rhabditina</taxon>
        <taxon>Rhabditomorpha</taxon>
        <taxon>Strongyloidea</taxon>
        <taxon>Metastrongylidae</taxon>
        <taxon>Angiostrongylus</taxon>
    </lineage>
</organism>
<evidence type="ECO:0000313" key="3">
    <source>
        <dbReference type="Proteomes" id="UP000267027"/>
    </source>
</evidence>
<reference evidence="2 3" key="2">
    <citation type="submission" date="2018-11" db="EMBL/GenBank/DDBJ databases">
        <authorList>
            <consortium name="Pathogen Informatics"/>
        </authorList>
    </citation>
    <scope>NUCLEOTIDE SEQUENCE [LARGE SCALE GENOMIC DNA]</scope>
    <source>
        <strain evidence="2 3">Costa Rica</strain>
    </source>
</reference>
<dbReference type="Proteomes" id="UP000267027">
    <property type="component" value="Unassembled WGS sequence"/>
</dbReference>
<evidence type="ECO:0000313" key="4">
    <source>
        <dbReference type="WBParaSite" id="ACOC_0000725901-mRNA-1"/>
    </source>
</evidence>
<keyword evidence="3" id="KW-1185">Reference proteome</keyword>
<dbReference type="AlphaFoldDB" id="A0A0R3PPT9"/>
<sequence>MNFFIVTFRLVSKKEKAKMKPSGKQNLDAPDREEPGSVRNTGKLSGNLSEAASIKAISPLDVEKTPASSLRVEGTSSEADISAKGNLHDSDYLT</sequence>
<feature type="region of interest" description="Disordered" evidence="1">
    <location>
        <begin position="65"/>
        <end position="94"/>
    </location>
</feature>
<accession>A0A0R3PPT9</accession>
<gene>
    <name evidence="2" type="ORF">ACOC_LOCUS7260</name>
</gene>
<reference evidence="4" key="1">
    <citation type="submission" date="2017-02" db="UniProtKB">
        <authorList>
            <consortium name="WormBaseParasite"/>
        </authorList>
    </citation>
    <scope>IDENTIFICATION</scope>
</reference>
<dbReference type="WBParaSite" id="ACOC_0000725901-mRNA-1">
    <property type="protein sequence ID" value="ACOC_0000725901-mRNA-1"/>
    <property type="gene ID" value="ACOC_0000725901"/>
</dbReference>
<dbReference type="EMBL" id="UYYA01004021">
    <property type="protein sequence ID" value="VDM58845.1"/>
    <property type="molecule type" value="Genomic_DNA"/>
</dbReference>
<evidence type="ECO:0000313" key="2">
    <source>
        <dbReference type="EMBL" id="VDM58845.1"/>
    </source>
</evidence>
<name>A0A0R3PPT9_ANGCS</name>